<dbReference type="STRING" id="181874.A0A409YHS2"/>
<evidence type="ECO:0000313" key="4">
    <source>
        <dbReference type="EMBL" id="PPR02532.1"/>
    </source>
</evidence>
<name>A0A409YHS2_9AGAR</name>
<dbReference type="Pfam" id="PF00076">
    <property type="entry name" value="RRM_1"/>
    <property type="match status" value="1"/>
</dbReference>
<dbReference type="PANTHER" id="PTHR15241">
    <property type="entry name" value="TRANSFORMER-2-RELATED"/>
    <property type="match status" value="1"/>
</dbReference>
<feature type="compositionally biased region" description="Basic and acidic residues" evidence="2">
    <location>
        <begin position="261"/>
        <end position="276"/>
    </location>
</feature>
<dbReference type="PROSITE" id="PS50102">
    <property type="entry name" value="RRM"/>
    <property type="match status" value="2"/>
</dbReference>
<dbReference type="SMART" id="SM00360">
    <property type="entry name" value="RRM"/>
    <property type="match status" value="2"/>
</dbReference>
<dbReference type="EMBL" id="NHTK01001166">
    <property type="protein sequence ID" value="PPR02532.1"/>
    <property type="molecule type" value="Genomic_DNA"/>
</dbReference>
<dbReference type="GO" id="GO:0003723">
    <property type="term" value="F:RNA binding"/>
    <property type="evidence" value="ECO:0007669"/>
    <property type="project" value="UniProtKB-UniRule"/>
</dbReference>
<gene>
    <name evidence="4" type="ORF">CVT24_001958</name>
</gene>
<reference evidence="4 5" key="1">
    <citation type="journal article" date="2018" name="Evol. Lett.">
        <title>Horizontal gene cluster transfer increased hallucinogenic mushroom diversity.</title>
        <authorList>
            <person name="Reynolds H.T."/>
            <person name="Vijayakumar V."/>
            <person name="Gluck-Thaler E."/>
            <person name="Korotkin H.B."/>
            <person name="Matheny P.B."/>
            <person name="Slot J.C."/>
        </authorList>
    </citation>
    <scope>NUCLEOTIDE SEQUENCE [LARGE SCALE GENOMIC DNA]</scope>
    <source>
        <strain evidence="4 5">2629</strain>
    </source>
</reference>
<dbReference type="OrthoDB" id="439808at2759"/>
<evidence type="ECO:0000313" key="5">
    <source>
        <dbReference type="Proteomes" id="UP000284842"/>
    </source>
</evidence>
<sequence length="288" mass="31652">MFANALRVHARANAFNAARLLSTSTRTLSLSVSRGVSVAGKTINSTPALSSTRAFSQSAVTLFERDNRRQKNPPSNVLFVGNLPWTVTEDIVRETFAPFGQVERVTLQTHADGRPRGFGHVVFASTAQATAAVESAAEEPICIGDRDTVLDYAINRENTPNASIFFGNFDGDANALRSILSEQQEKIVDITFMRDGNTGLPLPSGFVRTDSAETAGSVLEILRTVKNADGKPIRASYARPKVDRSTRKKFVERRPKFGGQEGRRREHYTSRGDRGGDTWASEDSFNRR</sequence>
<feature type="domain" description="RRM" evidence="3">
    <location>
        <begin position="162"/>
        <end position="240"/>
    </location>
</feature>
<comment type="caution">
    <text evidence="4">The sequence shown here is derived from an EMBL/GenBank/DDBJ whole genome shotgun (WGS) entry which is preliminary data.</text>
</comment>
<organism evidence="4 5">
    <name type="scientific">Panaeolus cyanescens</name>
    <dbReference type="NCBI Taxonomy" id="181874"/>
    <lineage>
        <taxon>Eukaryota</taxon>
        <taxon>Fungi</taxon>
        <taxon>Dikarya</taxon>
        <taxon>Basidiomycota</taxon>
        <taxon>Agaricomycotina</taxon>
        <taxon>Agaricomycetes</taxon>
        <taxon>Agaricomycetidae</taxon>
        <taxon>Agaricales</taxon>
        <taxon>Agaricineae</taxon>
        <taxon>Galeropsidaceae</taxon>
        <taxon>Panaeolus</taxon>
    </lineage>
</organism>
<evidence type="ECO:0000256" key="1">
    <source>
        <dbReference type="PROSITE-ProRule" id="PRU00176"/>
    </source>
</evidence>
<dbReference type="InterPro" id="IPR000504">
    <property type="entry name" value="RRM_dom"/>
</dbReference>
<keyword evidence="1" id="KW-0694">RNA-binding</keyword>
<evidence type="ECO:0000256" key="2">
    <source>
        <dbReference type="SAM" id="MobiDB-lite"/>
    </source>
</evidence>
<dbReference type="AlphaFoldDB" id="A0A409YHS2"/>
<accession>A0A409YHS2</accession>
<dbReference type="CDD" id="cd00590">
    <property type="entry name" value="RRM_SF"/>
    <property type="match status" value="1"/>
</dbReference>
<dbReference type="Gene3D" id="3.30.70.330">
    <property type="match status" value="2"/>
</dbReference>
<feature type="region of interest" description="Disordered" evidence="2">
    <location>
        <begin position="239"/>
        <end position="288"/>
    </location>
</feature>
<dbReference type="Proteomes" id="UP000284842">
    <property type="component" value="Unassembled WGS sequence"/>
</dbReference>
<evidence type="ECO:0000259" key="3">
    <source>
        <dbReference type="PROSITE" id="PS50102"/>
    </source>
</evidence>
<keyword evidence="5" id="KW-1185">Reference proteome</keyword>
<protein>
    <recommendedName>
        <fullName evidence="3">RRM domain-containing protein</fullName>
    </recommendedName>
</protein>
<dbReference type="PANTHER" id="PTHR15241:SF304">
    <property type="entry name" value="RRM DOMAIN-CONTAINING PROTEIN"/>
    <property type="match status" value="1"/>
</dbReference>
<dbReference type="SUPFAM" id="SSF54928">
    <property type="entry name" value="RNA-binding domain, RBD"/>
    <property type="match status" value="2"/>
</dbReference>
<dbReference type="InterPro" id="IPR012677">
    <property type="entry name" value="Nucleotide-bd_a/b_plait_sf"/>
</dbReference>
<feature type="domain" description="RRM" evidence="3">
    <location>
        <begin position="76"/>
        <end position="155"/>
    </location>
</feature>
<dbReference type="InParanoid" id="A0A409YHS2"/>
<proteinExistence type="predicted"/>
<dbReference type="InterPro" id="IPR035979">
    <property type="entry name" value="RBD_domain_sf"/>
</dbReference>